<dbReference type="SUPFAM" id="SSF48264">
    <property type="entry name" value="Cytochrome P450"/>
    <property type="match status" value="1"/>
</dbReference>
<evidence type="ECO:0000256" key="12">
    <source>
        <dbReference type="ARBA" id="ARBA00023136"/>
    </source>
</evidence>
<evidence type="ECO:0000313" key="16">
    <source>
        <dbReference type="Proteomes" id="UP001162162"/>
    </source>
</evidence>
<evidence type="ECO:0000256" key="3">
    <source>
        <dbReference type="ARBA" id="ARBA00004406"/>
    </source>
</evidence>
<dbReference type="PROSITE" id="PS00086">
    <property type="entry name" value="CYTOCHROME_P450"/>
    <property type="match status" value="1"/>
</dbReference>
<name>A0AAV8YIE6_9CUCU</name>
<dbReference type="GO" id="GO:0016705">
    <property type="term" value="F:oxidoreductase activity, acting on paired donors, with incorporation or reduction of molecular oxygen"/>
    <property type="evidence" value="ECO:0007669"/>
    <property type="project" value="InterPro"/>
</dbReference>
<sequence length="142" mass="16208">TLRMYPVLPFLDRKCDADYKIPGTDVVLDKGTPVVIPMLGLHYDEKYFPKPDEFNPERFTNKKSFNDSGLYYIPFGEGPRICIGERFGMLGAKLGLVHIISQFILERTPDTPVPLEFEPKSFILQSKVGLPMKFKEIIQKPA</sequence>
<evidence type="ECO:0000256" key="4">
    <source>
        <dbReference type="ARBA" id="ARBA00010617"/>
    </source>
</evidence>
<comment type="subcellular location">
    <subcellularLocation>
        <location evidence="3">Endoplasmic reticulum membrane</location>
        <topology evidence="3">Peripheral membrane protein</topology>
    </subcellularLocation>
    <subcellularLocation>
        <location evidence="2">Microsome membrane</location>
        <topology evidence="2">Peripheral membrane protein</topology>
    </subcellularLocation>
</comment>
<evidence type="ECO:0000313" key="15">
    <source>
        <dbReference type="EMBL" id="KAJ8951053.1"/>
    </source>
</evidence>
<evidence type="ECO:0000256" key="14">
    <source>
        <dbReference type="RuleBase" id="RU000461"/>
    </source>
</evidence>
<keyword evidence="11 14" id="KW-0503">Monooxygenase</keyword>
<comment type="similarity">
    <text evidence="4 14">Belongs to the cytochrome P450 family.</text>
</comment>
<evidence type="ECO:0008006" key="17">
    <source>
        <dbReference type="Google" id="ProtNLM"/>
    </source>
</evidence>
<organism evidence="15 16">
    <name type="scientific">Aromia moschata</name>
    <dbReference type="NCBI Taxonomy" id="1265417"/>
    <lineage>
        <taxon>Eukaryota</taxon>
        <taxon>Metazoa</taxon>
        <taxon>Ecdysozoa</taxon>
        <taxon>Arthropoda</taxon>
        <taxon>Hexapoda</taxon>
        <taxon>Insecta</taxon>
        <taxon>Pterygota</taxon>
        <taxon>Neoptera</taxon>
        <taxon>Endopterygota</taxon>
        <taxon>Coleoptera</taxon>
        <taxon>Polyphaga</taxon>
        <taxon>Cucujiformia</taxon>
        <taxon>Chrysomeloidea</taxon>
        <taxon>Cerambycidae</taxon>
        <taxon>Cerambycinae</taxon>
        <taxon>Callichromatini</taxon>
        <taxon>Aromia</taxon>
    </lineage>
</organism>
<dbReference type="EMBL" id="JAPWTK010000090">
    <property type="protein sequence ID" value="KAJ8951053.1"/>
    <property type="molecule type" value="Genomic_DNA"/>
</dbReference>
<evidence type="ECO:0000256" key="6">
    <source>
        <dbReference type="ARBA" id="ARBA00022723"/>
    </source>
</evidence>
<evidence type="ECO:0000256" key="13">
    <source>
        <dbReference type="PIRSR" id="PIRSR602401-1"/>
    </source>
</evidence>
<keyword evidence="7" id="KW-0256">Endoplasmic reticulum</keyword>
<reference evidence="15" key="1">
    <citation type="journal article" date="2023" name="Insect Mol. Biol.">
        <title>Genome sequencing provides insights into the evolution of gene families encoding plant cell wall-degrading enzymes in longhorned beetles.</title>
        <authorList>
            <person name="Shin N.R."/>
            <person name="Okamura Y."/>
            <person name="Kirsch R."/>
            <person name="Pauchet Y."/>
        </authorList>
    </citation>
    <scope>NUCLEOTIDE SEQUENCE</scope>
    <source>
        <strain evidence="15">AMC_N1</strain>
    </source>
</reference>
<feature type="non-terminal residue" evidence="15">
    <location>
        <position position="1"/>
    </location>
</feature>
<dbReference type="PANTHER" id="PTHR24292">
    <property type="entry name" value="CYTOCHROME P450"/>
    <property type="match status" value="1"/>
</dbReference>
<gene>
    <name evidence="15" type="ORF">NQ318_003749</name>
</gene>
<dbReference type="AlphaFoldDB" id="A0AAV8YIE6"/>
<evidence type="ECO:0000256" key="1">
    <source>
        <dbReference type="ARBA" id="ARBA00001971"/>
    </source>
</evidence>
<keyword evidence="12" id="KW-0472">Membrane</keyword>
<keyword evidence="16" id="KW-1185">Reference proteome</keyword>
<keyword evidence="10 13" id="KW-0408">Iron</keyword>
<keyword evidence="6 13" id="KW-0479">Metal-binding</keyword>
<dbReference type="PRINTS" id="PR00463">
    <property type="entry name" value="EP450I"/>
</dbReference>
<evidence type="ECO:0000256" key="2">
    <source>
        <dbReference type="ARBA" id="ARBA00004174"/>
    </source>
</evidence>
<dbReference type="PANTHER" id="PTHR24292:SF45">
    <property type="entry name" value="CYTOCHROME P450 6G1-RELATED"/>
    <property type="match status" value="1"/>
</dbReference>
<comment type="cofactor">
    <cofactor evidence="1 13">
        <name>heme</name>
        <dbReference type="ChEBI" id="CHEBI:30413"/>
    </cofactor>
</comment>
<dbReference type="InterPro" id="IPR017972">
    <property type="entry name" value="Cyt_P450_CS"/>
</dbReference>
<proteinExistence type="inferred from homology"/>
<evidence type="ECO:0000256" key="10">
    <source>
        <dbReference type="ARBA" id="ARBA00023004"/>
    </source>
</evidence>
<feature type="binding site" description="axial binding residue" evidence="13">
    <location>
        <position position="82"/>
    </location>
    <ligand>
        <name>heme</name>
        <dbReference type="ChEBI" id="CHEBI:30413"/>
    </ligand>
    <ligandPart>
        <name>Fe</name>
        <dbReference type="ChEBI" id="CHEBI:18248"/>
    </ligandPart>
</feature>
<dbReference type="Gene3D" id="1.10.630.10">
    <property type="entry name" value="Cytochrome P450"/>
    <property type="match status" value="1"/>
</dbReference>
<dbReference type="Proteomes" id="UP001162162">
    <property type="component" value="Unassembled WGS sequence"/>
</dbReference>
<evidence type="ECO:0000256" key="5">
    <source>
        <dbReference type="ARBA" id="ARBA00022617"/>
    </source>
</evidence>
<dbReference type="InterPro" id="IPR002401">
    <property type="entry name" value="Cyt_P450_E_grp-I"/>
</dbReference>
<dbReference type="InterPro" id="IPR050476">
    <property type="entry name" value="Insect_CytP450_Detox"/>
</dbReference>
<dbReference type="GO" id="GO:0005506">
    <property type="term" value="F:iron ion binding"/>
    <property type="evidence" value="ECO:0007669"/>
    <property type="project" value="InterPro"/>
</dbReference>
<dbReference type="Pfam" id="PF00067">
    <property type="entry name" value="p450"/>
    <property type="match status" value="1"/>
</dbReference>
<evidence type="ECO:0000256" key="7">
    <source>
        <dbReference type="ARBA" id="ARBA00022824"/>
    </source>
</evidence>
<evidence type="ECO:0000256" key="9">
    <source>
        <dbReference type="ARBA" id="ARBA00023002"/>
    </source>
</evidence>
<dbReference type="GO" id="GO:0005789">
    <property type="term" value="C:endoplasmic reticulum membrane"/>
    <property type="evidence" value="ECO:0007669"/>
    <property type="project" value="UniProtKB-SubCell"/>
</dbReference>
<dbReference type="GO" id="GO:0020037">
    <property type="term" value="F:heme binding"/>
    <property type="evidence" value="ECO:0007669"/>
    <property type="project" value="InterPro"/>
</dbReference>
<keyword evidence="8" id="KW-0492">Microsome</keyword>
<protein>
    <recommendedName>
        <fullName evidence="17">Cytochrome P450</fullName>
    </recommendedName>
</protein>
<keyword evidence="9 14" id="KW-0560">Oxidoreductase</keyword>
<dbReference type="GO" id="GO:0004497">
    <property type="term" value="F:monooxygenase activity"/>
    <property type="evidence" value="ECO:0007669"/>
    <property type="project" value="UniProtKB-KW"/>
</dbReference>
<keyword evidence="5 13" id="KW-0349">Heme</keyword>
<dbReference type="InterPro" id="IPR001128">
    <property type="entry name" value="Cyt_P450"/>
</dbReference>
<comment type="caution">
    <text evidence="15">The sequence shown here is derived from an EMBL/GenBank/DDBJ whole genome shotgun (WGS) entry which is preliminary data.</text>
</comment>
<evidence type="ECO:0000256" key="8">
    <source>
        <dbReference type="ARBA" id="ARBA00022848"/>
    </source>
</evidence>
<accession>A0AAV8YIE6</accession>
<dbReference type="InterPro" id="IPR036396">
    <property type="entry name" value="Cyt_P450_sf"/>
</dbReference>
<evidence type="ECO:0000256" key="11">
    <source>
        <dbReference type="ARBA" id="ARBA00023033"/>
    </source>
</evidence>